<protein>
    <recommendedName>
        <fullName evidence="4">C2H2-type domain-containing protein</fullName>
    </recommendedName>
</protein>
<dbReference type="EMBL" id="BTRK01000003">
    <property type="protein sequence ID" value="GMR43785.1"/>
    <property type="molecule type" value="Genomic_DNA"/>
</dbReference>
<sequence>QKRSRVTKESSQSDSVNRSPNDNLKNALPCPECDYCLLTAGAWIMHLKIKHSTTPLRSGCLLRCDCGHKTVSAHHAYQCEISN</sequence>
<gene>
    <name evidence="2" type="ORF">PMAYCL1PPCAC_13980</name>
</gene>
<name>A0AAN4ZUS1_9BILA</name>
<proteinExistence type="predicted"/>
<feature type="region of interest" description="Disordered" evidence="1">
    <location>
        <begin position="1"/>
        <end position="27"/>
    </location>
</feature>
<organism evidence="2 3">
    <name type="scientific">Pristionchus mayeri</name>
    <dbReference type="NCBI Taxonomy" id="1317129"/>
    <lineage>
        <taxon>Eukaryota</taxon>
        <taxon>Metazoa</taxon>
        <taxon>Ecdysozoa</taxon>
        <taxon>Nematoda</taxon>
        <taxon>Chromadorea</taxon>
        <taxon>Rhabditida</taxon>
        <taxon>Rhabditina</taxon>
        <taxon>Diplogasteromorpha</taxon>
        <taxon>Diplogasteroidea</taxon>
        <taxon>Neodiplogasteridae</taxon>
        <taxon>Pristionchus</taxon>
    </lineage>
</organism>
<feature type="non-terminal residue" evidence="2">
    <location>
        <position position="1"/>
    </location>
</feature>
<comment type="caution">
    <text evidence="2">The sequence shown here is derived from an EMBL/GenBank/DDBJ whole genome shotgun (WGS) entry which is preliminary data.</text>
</comment>
<reference evidence="3" key="1">
    <citation type="submission" date="2022-10" db="EMBL/GenBank/DDBJ databases">
        <title>Genome assembly of Pristionchus species.</title>
        <authorList>
            <person name="Yoshida K."/>
            <person name="Sommer R.J."/>
        </authorList>
    </citation>
    <scope>NUCLEOTIDE SEQUENCE [LARGE SCALE GENOMIC DNA]</scope>
    <source>
        <strain evidence="3">RS5460</strain>
    </source>
</reference>
<accession>A0AAN4ZUS1</accession>
<feature type="non-terminal residue" evidence="2">
    <location>
        <position position="83"/>
    </location>
</feature>
<evidence type="ECO:0000256" key="1">
    <source>
        <dbReference type="SAM" id="MobiDB-lite"/>
    </source>
</evidence>
<dbReference type="Proteomes" id="UP001328107">
    <property type="component" value="Unassembled WGS sequence"/>
</dbReference>
<evidence type="ECO:0008006" key="4">
    <source>
        <dbReference type="Google" id="ProtNLM"/>
    </source>
</evidence>
<keyword evidence="3" id="KW-1185">Reference proteome</keyword>
<feature type="compositionally biased region" description="Polar residues" evidence="1">
    <location>
        <begin position="9"/>
        <end position="24"/>
    </location>
</feature>
<dbReference type="AlphaFoldDB" id="A0AAN4ZUS1"/>
<evidence type="ECO:0000313" key="2">
    <source>
        <dbReference type="EMBL" id="GMR43785.1"/>
    </source>
</evidence>
<evidence type="ECO:0000313" key="3">
    <source>
        <dbReference type="Proteomes" id="UP001328107"/>
    </source>
</evidence>